<feature type="signal peptide" evidence="1">
    <location>
        <begin position="1"/>
        <end position="39"/>
    </location>
</feature>
<keyword evidence="3" id="KW-1185">Reference proteome</keyword>
<feature type="chain" id="PRO_5041391597" evidence="1">
    <location>
        <begin position="40"/>
        <end position="149"/>
    </location>
</feature>
<gene>
    <name evidence="2" type="ORF">PODLI_1B005099</name>
</gene>
<dbReference type="AlphaFoldDB" id="A0AA35PRA9"/>
<name>A0AA35PRA9_9SAUR</name>
<reference evidence="2" key="1">
    <citation type="submission" date="2022-12" db="EMBL/GenBank/DDBJ databases">
        <authorList>
            <person name="Alioto T."/>
            <person name="Alioto T."/>
            <person name="Gomez Garrido J."/>
        </authorList>
    </citation>
    <scope>NUCLEOTIDE SEQUENCE</scope>
</reference>
<evidence type="ECO:0000313" key="2">
    <source>
        <dbReference type="EMBL" id="CAI5794107.1"/>
    </source>
</evidence>
<keyword evidence="1" id="KW-0732">Signal</keyword>
<evidence type="ECO:0000256" key="1">
    <source>
        <dbReference type="SAM" id="SignalP"/>
    </source>
</evidence>
<evidence type="ECO:0000313" key="3">
    <source>
        <dbReference type="Proteomes" id="UP001178461"/>
    </source>
</evidence>
<dbReference type="Proteomes" id="UP001178461">
    <property type="component" value="Chromosome Z"/>
</dbReference>
<proteinExistence type="predicted"/>
<accession>A0AA35PRA9</accession>
<protein>
    <submittedName>
        <fullName evidence="2">Uncharacterized protein</fullName>
    </submittedName>
</protein>
<dbReference type="EMBL" id="OX395140">
    <property type="protein sequence ID" value="CAI5794107.1"/>
    <property type="molecule type" value="Genomic_DNA"/>
</dbReference>
<organism evidence="2 3">
    <name type="scientific">Podarcis lilfordi</name>
    <name type="common">Lilford's wall lizard</name>
    <dbReference type="NCBI Taxonomy" id="74358"/>
    <lineage>
        <taxon>Eukaryota</taxon>
        <taxon>Metazoa</taxon>
        <taxon>Chordata</taxon>
        <taxon>Craniata</taxon>
        <taxon>Vertebrata</taxon>
        <taxon>Euteleostomi</taxon>
        <taxon>Lepidosauria</taxon>
        <taxon>Squamata</taxon>
        <taxon>Bifurcata</taxon>
        <taxon>Unidentata</taxon>
        <taxon>Episquamata</taxon>
        <taxon>Laterata</taxon>
        <taxon>Lacertibaenia</taxon>
        <taxon>Lacertidae</taxon>
        <taxon>Podarcis</taxon>
    </lineage>
</organism>
<sequence length="149" mass="16623">MGHWSDSVLSCFLHSWWELLVSPLMELLCWFLGNIPGSAAPPVTRHCSCLLASGIFQVPWSTCRRFDKPRRHRGDSATQLGCQSINQLNQRKPDKAHLGNVRLTFCQGANCTRPDKAIITHHSGQLHGLPPECQSWGGMISRDALTCMT</sequence>